<dbReference type="PANTHER" id="PTHR22946">
    <property type="entry name" value="DIENELACTONE HYDROLASE DOMAIN-CONTAINING PROTEIN-RELATED"/>
    <property type="match status" value="1"/>
</dbReference>
<feature type="region of interest" description="Disordered" evidence="3">
    <location>
        <begin position="24"/>
        <end position="64"/>
    </location>
</feature>
<feature type="compositionally biased region" description="Low complexity" evidence="3">
    <location>
        <begin position="35"/>
        <end position="48"/>
    </location>
</feature>
<accession>A0ABU2LQX9</accession>
<sequence length="350" mass="37909">MNPRRLLVAALLWVWALTVTGCSASGSDTERVQQPAPSTPAEASESAAGDQPTEAPTTPAEEVAQHPSLTDYFDEVPDASPIELGRVREQTAAYTSYDVSYRSDGLRITGVLNVPTGSGPFPAVVLAHGWIDRDAYVTGQGMTRERGHLAENGYVALHVDYRAHAGSDDDPELLGQLYRGYAVDVLGGVSALRASELPVDDERIGLMGRSLGGSVVLQALEMAPGLVDAGIVYSAQSSLEADNYRQWGGRPVDGYGAEYASRHGTPDENPAAWQDMSTRPYVDRITEPVLMIHGTRDEDCPPEWARATHDALAQADVDVQLNWYDDQHAFGPQFAQSMEDTVAFLQRHLT</sequence>
<proteinExistence type="inferred from homology"/>
<dbReference type="InterPro" id="IPR029058">
    <property type="entry name" value="AB_hydrolase_fold"/>
</dbReference>
<keyword evidence="4" id="KW-0732">Signal</keyword>
<evidence type="ECO:0000256" key="4">
    <source>
        <dbReference type="SAM" id="SignalP"/>
    </source>
</evidence>
<evidence type="ECO:0000256" key="2">
    <source>
        <dbReference type="ARBA" id="ARBA00022801"/>
    </source>
</evidence>
<feature type="signal peptide" evidence="4">
    <location>
        <begin position="1"/>
        <end position="24"/>
    </location>
</feature>
<dbReference type="RefSeq" id="WP_311599609.1">
    <property type="nucleotide sequence ID" value="NZ_JAVREM010000019.1"/>
</dbReference>
<protein>
    <submittedName>
        <fullName evidence="6">Prolyl oligopeptidase family serine peptidase</fullName>
    </submittedName>
</protein>
<dbReference type="EMBL" id="JAVREM010000019">
    <property type="protein sequence ID" value="MDT0319990.1"/>
    <property type="molecule type" value="Genomic_DNA"/>
</dbReference>
<evidence type="ECO:0000259" key="5">
    <source>
        <dbReference type="Pfam" id="PF00326"/>
    </source>
</evidence>
<organism evidence="6 7">
    <name type="scientific">Streptomyces millisiae</name>
    <dbReference type="NCBI Taxonomy" id="3075542"/>
    <lineage>
        <taxon>Bacteria</taxon>
        <taxon>Bacillati</taxon>
        <taxon>Actinomycetota</taxon>
        <taxon>Actinomycetes</taxon>
        <taxon>Kitasatosporales</taxon>
        <taxon>Streptomycetaceae</taxon>
        <taxon>Streptomyces</taxon>
    </lineage>
</organism>
<dbReference type="PANTHER" id="PTHR22946:SF9">
    <property type="entry name" value="POLYKETIDE TRANSFERASE AF380"/>
    <property type="match status" value="1"/>
</dbReference>
<reference evidence="7" key="1">
    <citation type="submission" date="2023-07" db="EMBL/GenBank/DDBJ databases">
        <title>30 novel species of actinomycetes from the DSMZ collection.</title>
        <authorList>
            <person name="Nouioui I."/>
        </authorList>
    </citation>
    <scope>NUCLEOTIDE SEQUENCE [LARGE SCALE GENOMIC DNA]</scope>
    <source>
        <strain evidence="7">DSM 44918</strain>
    </source>
</reference>
<gene>
    <name evidence="6" type="ORF">RNC47_16750</name>
</gene>
<evidence type="ECO:0000313" key="6">
    <source>
        <dbReference type="EMBL" id="MDT0319990.1"/>
    </source>
</evidence>
<keyword evidence="2" id="KW-0378">Hydrolase</keyword>
<dbReference type="Gene3D" id="3.40.50.1820">
    <property type="entry name" value="alpha/beta hydrolase"/>
    <property type="match status" value="1"/>
</dbReference>
<feature type="chain" id="PRO_5046196023" evidence="4">
    <location>
        <begin position="25"/>
        <end position="350"/>
    </location>
</feature>
<comment type="similarity">
    <text evidence="1">Belongs to the AB hydrolase superfamily.</text>
</comment>
<evidence type="ECO:0000313" key="7">
    <source>
        <dbReference type="Proteomes" id="UP001183420"/>
    </source>
</evidence>
<name>A0ABU2LQX9_9ACTN</name>
<dbReference type="Pfam" id="PF00326">
    <property type="entry name" value="Peptidase_S9"/>
    <property type="match status" value="1"/>
</dbReference>
<evidence type="ECO:0000256" key="3">
    <source>
        <dbReference type="SAM" id="MobiDB-lite"/>
    </source>
</evidence>
<dbReference type="InterPro" id="IPR050261">
    <property type="entry name" value="FrsA_esterase"/>
</dbReference>
<dbReference type="Proteomes" id="UP001183420">
    <property type="component" value="Unassembled WGS sequence"/>
</dbReference>
<evidence type="ECO:0000256" key="1">
    <source>
        <dbReference type="ARBA" id="ARBA00008645"/>
    </source>
</evidence>
<keyword evidence="7" id="KW-1185">Reference proteome</keyword>
<dbReference type="PROSITE" id="PS51257">
    <property type="entry name" value="PROKAR_LIPOPROTEIN"/>
    <property type="match status" value="1"/>
</dbReference>
<dbReference type="InterPro" id="IPR001375">
    <property type="entry name" value="Peptidase_S9_cat"/>
</dbReference>
<comment type="caution">
    <text evidence="6">The sequence shown here is derived from an EMBL/GenBank/DDBJ whole genome shotgun (WGS) entry which is preliminary data.</text>
</comment>
<dbReference type="SUPFAM" id="SSF53474">
    <property type="entry name" value="alpha/beta-Hydrolases"/>
    <property type="match status" value="1"/>
</dbReference>
<feature type="domain" description="Peptidase S9 prolyl oligopeptidase catalytic" evidence="5">
    <location>
        <begin position="149"/>
        <end position="349"/>
    </location>
</feature>